<evidence type="ECO:0000313" key="2">
    <source>
        <dbReference type="EMBL" id="RCV31732.1"/>
    </source>
</evidence>
<gene>
    <name evidence="2" type="ORF">SETIT_6G201800v2</name>
</gene>
<organism evidence="2">
    <name type="scientific">Setaria italica</name>
    <name type="common">Foxtail millet</name>
    <name type="synonym">Panicum italicum</name>
    <dbReference type="NCBI Taxonomy" id="4555"/>
    <lineage>
        <taxon>Eukaryota</taxon>
        <taxon>Viridiplantae</taxon>
        <taxon>Streptophyta</taxon>
        <taxon>Embryophyta</taxon>
        <taxon>Tracheophyta</taxon>
        <taxon>Spermatophyta</taxon>
        <taxon>Magnoliopsida</taxon>
        <taxon>Liliopsida</taxon>
        <taxon>Poales</taxon>
        <taxon>Poaceae</taxon>
        <taxon>PACMAD clade</taxon>
        <taxon>Panicoideae</taxon>
        <taxon>Panicodae</taxon>
        <taxon>Paniceae</taxon>
        <taxon>Cenchrinae</taxon>
        <taxon>Setaria</taxon>
    </lineage>
</organism>
<dbReference type="AlphaFoldDB" id="A0A368RNK4"/>
<sequence>DATHRRLASSPSLPPPPCNLDVAVPSASVGCQWPHRRCFLLHLSLSLHDAPSFLATLPRLHRRLHGSRRRRRRQSRCPFAHSLANPSATLAPAATADQPVIPATRGWRRPRRLAAPPTHRHHRRLPASPGASSTAGVTDPPNTEPPTRSPNPPELMEIAGHGEEGMKLAGSTPEKKA</sequence>
<feature type="compositionally biased region" description="Basic residues" evidence="1">
    <location>
        <begin position="106"/>
        <end position="125"/>
    </location>
</feature>
<feature type="compositionally biased region" description="Pro residues" evidence="1">
    <location>
        <begin position="142"/>
        <end position="153"/>
    </location>
</feature>
<feature type="region of interest" description="Disordered" evidence="1">
    <location>
        <begin position="64"/>
        <end position="177"/>
    </location>
</feature>
<evidence type="ECO:0000256" key="1">
    <source>
        <dbReference type="SAM" id="MobiDB-lite"/>
    </source>
</evidence>
<reference evidence="2" key="2">
    <citation type="submission" date="2015-07" db="EMBL/GenBank/DDBJ databases">
        <authorList>
            <person name="Noorani M."/>
        </authorList>
    </citation>
    <scope>NUCLEOTIDE SEQUENCE</scope>
    <source>
        <strain evidence="2">Yugu1</strain>
    </source>
</reference>
<accession>A0A368RNK4</accession>
<dbReference type="EMBL" id="CM003533">
    <property type="protein sequence ID" value="RCV31733.1"/>
    <property type="molecule type" value="Genomic_DNA"/>
</dbReference>
<feature type="non-terminal residue" evidence="2">
    <location>
        <position position="1"/>
    </location>
</feature>
<name>A0A368RNK4_SETIT</name>
<protein>
    <submittedName>
        <fullName evidence="2">Uncharacterized protein</fullName>
    </submittedName>
</protein>
<dbReference type="EMBL" id="CM003533">
    <property type="protein sequence ID" value="RCV31732.1"/>
    <property type="molecule type" value="Genomic_DNA"/>
</dbReference>
<reference evidence="2" key="1">
    <citation type="journal article" date="2012" name="Nat. Biotechnol.">
        <title>Reference genome sequence of the model plant Setaria.</title>
        <authorList>
            <person name="Bennetzen J.L."/>
            <person name="Schmutz J."/>
            <person name="Wang H."/>
            <person name="Percifield R."/>
            <person name="Hawkins J."/>
            <person name="Pontaroli A.C."/>
            <person name="Estep M."/>
            <person name="Feng L."/>
            <person name="Vaughn J.N."/>
            <person name="Grimwood J."/>
            <person name="Jenkins J."/>
            <person name="Barry K."/>
            <person name="Lindquist E."/>
            <person name="Hellsten U."/>
            <person name="Deshpande S."/>
            <person name="Wang X."/>
            <person name="Wu X."/>
            <person name="Mitros T."/>
            <person name="Triplett J."/>
            <person name="Yang X."/>
            <person name="Ye C.Y."/>
            <person name="Mauro-Herrera M."/>
            <person name="Wang L."/>
            <person name="Li P."/>
            <person name="Sharma M."/>
            <person name="Sharma R."/>
            <person name="Ronald P.C."/>
            <person name="Panaud O."/>
            <person name="Kellogg E.A."/>
            <person name="Brutnell T.P."/>
            <person name="Doust A.N."/>
            <person name="Tuskan G.A."/>
            <person name="Rokhsar D."/>
            <person name="Devos K.M."/>
        </authorList>
    </citation>
    <scope>NUCLEOTIDE SEQUENCE [LARGE SCALE GENOMIC DNA]</scope>
    <source>
        <strain evidence="2">Yugu1</strain>
    </source>
</reference>
<feature type="compositionally biased region" description="Basic residues" evidence="1">
    <location>
        <begin position="64"/>
        <end position="75"/>
    </location>
</feature>
<proteinExistence type="predicted"/>